<protein>
    <submittedName>
        <fullName evidence="3">Adhesive domain-containing protein</fullName>
    </submittedName>
</protein>
<reference evidence="4" key="1">
    <citation type="journal article" date="2019" name="Int. J. Syst. Evol. Microbiol.">
        <title>The Global Catalogue of Microorganisms (GCM) 10K type strain sequencing project: providing services to taxonomists for standard genome sequencing and annotation.</title>
        <authorList>
            <consortium name="The Broad Institute Genomics Platform"/>
            <consortium name="The Broad Institute Genome Sequencing Center for Infectious Disease"/>
            <person name="Wu L."/>
            <person name="Ma J."/>
        </authorList>
    </citation>
    <scope>NUCLEOTIDE SEQUENCE [LARGE SCALE GENOMIC DNA]</scope>
    <source>
        <strain evidence="4">CCM 8950</strain>
    </source>
</reference>
<evidence type="ECO:0000313" key="4">
    <source>
        <dbReference type="Proteomes" id="UP001596190"/>
    </source>
</evidence>
<comment type="caution">
    <text evidence="3">The sequence shown here is derived from an EMBL/GenBank/DDBJ whole genome shotgun (WGS) entry which is preliminary data.</text>
</comment>
<dbReference type="EMBL" id="JBHSSA010000042">
    <property type="protein sequence ID" value="MFC6253985.1"/>
    <property type="molecule type" value="Genomic_DNA"/>
</dbReference>
<feature type="region of interest" description="Disordered" evidence="1">
    <location>
        <begin position="204"/>
        <end position="341"/>
    </location>
</feature>
<feature type="domain" description="Putative adhesive" evidence="2">
    <location>
        <begin position="25"/>
        <end position="165"/>
    </location>
</feature>
<accession>A0ABW1T8U3</accession>
<feature type="compositionally biased region" description="Basic and acidic residues" evidence="1">
    <location>
        <begin position="252"/>
        <end position="322"/>
    </location>
</feature>
<proteinExistence type="predicted"/>
<feature type="compositionally biased region" description="Low complexity" evidence="1">
    <location>
        <begin position="204"/>
        <end position="222"/>
    </location>
</feature>
<dbReference type="RefSeq" id="WP_137631296.1">
    <property type="nucleotide sequence ID" value="NZ_BJDO01000028.1"/>
</dbReference>
<feature type="compositionally biased region" description="Basic and acidic residues" evidence="1">
    <location>
        <begin position="223"/>
        <end position="243"/>
    </location>
</feature>
<dbReference type="Pfam" id="PF20602">
    <property type="entry name" value="pAdhesive_8"/>
    <property type="match status" value="1"/>
</dbReference>
<dbReference type="InterPro" id="IPR046767">
    <property type="entry name" value="pAdhesive_8"/>
</dbReference>
<evidence type="ECO:0000259" key="2">
    <source>
        <dbReference type="Pfam" id="PF20602"/>
    </source>
</evidence>
<dbReference type="Proteomes" id="UP001596190">
    <property type="component" value="Unassembled WGS sequence"/>
</dbReference>
<gene>
    <name evidence="3" type="ORF">ACFP1H_05245</name>
</gene>
<organism evidence="3 4">
    <name type="scientific">Secundilactobacillus hailunensis</name>
    <dbReference type="NCBI Taxonomy" id="2559923"/>
    <lineage>
        <taxon>Bacteria</taxon>
        <taxon>Bacillati</taxon>
        <taxon>Bacillota</taxon>
        <taxon>Bacilli</taxon>
        <taxon>Lactobacillales</taxon>
        <taxon>Lactobacillaceae</taxon>
        <taxon>Secundilactobacillus</taxon>
    </lineage>
</organism>
<sequence>MKKVLIQVVSVITLVFGTCYQSVLALADDRERTELSGVQLSDSQGNRPNQVKVNEKNELEMTITINNKDGENKKGEVNMWLPESQLKVLQRKVKAESAVPDTKATLIYEKRKNQQPHLTWRHVDTSATFKLKLPVEFTATMTSMALPIAVDTQREYLQPLTVVDANTKDEDLAQAGTATGLPADITQSLTSFIEAQKAQQAQQAAQEAQQAQDKADAQQAQEAQDKEDAQKTQEAQDKEDAKQPEQNAESKAPAKDENEEKAKDAAKEDAAKEEAEAKRDAEKKAEQEAADKQKEDEKTADTLDKNPRAATAESKKDGVEREGNDEEAEPTDLGQMLEDKHGTAGSLFNSVSIERDGVTTGILTHCWIS</sequence>
<name>A0ABW1T8U3_9LACO</name>
<evidence type="ECO:0000313" key="3">
    <source>
        <dbReference type="EMBL" id="MFC6253985.1"/>
    </source>
</evidence>
<evidence type="ECO:0000256" key="1">
    <source>
        <dbReference type="SAM" id="MobiDB-lite"/>
    </source>
</evidence>
<keyword evidence="4" id="KW-1185">Reference proteome</keyword>